<dbReference type="AlphaFoldDB" id="A0A0B0N5R6"/>
<dbReference type="EMBL" id="JRRC01487396">
    <property type="protein sequence ID" value="KHG08027.1"/>
    <property type="molecule type" value="Genomic_DNA"/>
</dbReference>
<dbReference type="EMBL" id="JRRC01487396">
    <property type="protein sequence ID" value="KHG08028.1"/>
    <property type="molecule type" value="Genomic_DNA"/>
</dbReference>
<reference evidence="1" key="1">
    <citation type="submission" date="2014-09" db="EMBL/GenBank/DDBJ databases">
        <title>G. arboreum L. cv. AKA8401 A2 genome assembly version 1.0.</title>
        <authorList>
            <person name="Mudge J."/>
            <person name="Ramaraj T."/>
            <person name="Lindquist I.E."/>
            <person name="Bharti A.K."/>
            <person name="Sundararajan A."/>
            <person name="Cameron C.T."/>
            <person name="Woodward J.E."/>
            <person name="May G.D."/>
            <person name="Brubaker C."/>
            <person name="Broadhvest J."/>
            <person name="Wilkins T.A."/>
        </authorList>
    </citation>
    <scope>NUCLEOTIDE SEQUENCE</scope>
</reference>
<evidence type="ECO:0000313" key="3">
    <source>
        <dbReference type="EMBL" id="KHG21545.1"/>
    </source>
</evidence>
<name>A0A0B0N5R6_GOSAR</name>
<dbReference type="EMBL" id="KN418872">
    <property type="protein sequence ID" value="KHG21546.1"/>
    <property type="molecule type" value="Genomic_DNA"/>
</dbReference>
<sequence>MVPHPQLEFVDYVLLPSHLSSSTACVTDLGKPFLR</sequence>
<organism evidence="1 4">
    <name type="scientific">Gossypium arboreum</name>
    <name type="common">Tree cotton</name>
    <name type="synonym">Gossypium nanking</name>
    <dbReference type="NCBI Taxonomy" id="29729"/>
    <lineage>
        <taxon>Eukaryota</taxon>
        <taxon>Viridiplantae</taxon>
        <taxon>Streptophyta</taxon>
        <taxon>Embryophyta</taxon>
        <taxon>Tracheophyta</taxon>
        <taxon>Spermatophyta</taxon>
        <taxon>Magnoliopsida</taxon>
        <taxon>eudicotyledons</taxon>
        <taxon>Gunneridae</taxon>
        <taxon>Pentapetalae</taxon>
        <taxon>rosids</taxon>
        <taxon>malvids</taxon>
        <taxon>Malvales</taxon>
        <taxon>Malvaceae</taxon>
        <taxon>Malvoideae</taxon>
        <taxon>Gossypium</taxon>
    </lineage>
</organism>
<dbReference type="EMBL" id="KN418872">
    <property type="protein sequence ID" value="KHG21545.1"/>
    <property type="molecule type" value="Genomic_DNA"/>
</dbReference>
<dbReference type="EMBL" id="KN401875">
    <property type="protein sequence ID" value="KHG14593.1"/>
    <property type="molecule type" value="Genomic_DNA"/>
</dbReference>
<evidence type="ECO:0000313" key="2">
    <source>
        <dbReference type="EMBL" id="KHG14593.1"/>
    </source>
</evidence>
<evidence type="ECO:0000313" key="1">
    <source>
        <dbReference type="EMBL" id="KHG08027.1"/>
    </source>
</evidence>
<proteinExistence type="predicted"/>
<gene>
    <name evidence="3" type="ORF">F383_09218</name>
    <name evidence="2" type="ORF">F383_20256</name>
    <name evidence="1" type="ORF">F383_35388</name>
</gene>
<protein>
    <submittedName>
        <fullName evidence="1">Uncharacterized protein</fullName>
    </submittedName>
</protein>
<evidence type="ECO:0000313" key="4">
    <source>
        <dbReference type="Proteomes" id="UP000032142"/>
    </source>
</evidence>
<accession>A0A0B0N5R6</accession>
<keyword evidence="4" id="KW-1185">Reference proteome</keyword>
<dbReference type="Proteomes" id="UP000032142">
    <property type="component" value="Unassembled WGS sequence"/>
</dbReference>
<reference evidence="4" key="2">
    <citation type="submission" date="2014-09" db="EMBL/GenBank/DDBJ databases">
        <authorList>
            <person name="Mudge J."/>
            <person name="Ramaraj T."/>
            <person name="Lindquist I.E."/>
            <person name="Bharti A.K."/>
            <person name="Sundararajan A."/>
            <person name="Cameron C.T."/>
            <person name="Woodward J.E."/>
            <person name="May G.D."/>
            <person name="Brubaker C."/>
            <person name="Broadhvest J."/>
            <person name="Wilkins T.A."/>
        </authorList>
    </citation>
    <scope>NUCLEOTIDE SEQUENCE</scope>
    <source>
        <strain evidence="4">cv. AKA8401</strain>
    </source>
</reference>